<dbReference type="EMBL" id="MK072456">
    <property type="protein sequence ID" value="AYV85498.1"/>
    <property type="molecule type" value="Genomic_DNA"/>
</dbReference>
<gene>
    <name evidence="1" type="ORF">Satyrvirus20_5</name>
</gene>
<name>A0A3G5AEE0_9VIRU</name>
<protein>
    <submittedName>
        <fullName evidence="1">NTPase family protein</fullName>
    </submittedName>
</protein>
<accession>A0A3G5AEE0</accession>
<sequence>MQYNSNNDANKNNIIVGPDYSEIIKHQTNSAIVQAFITLLFSNSTQFGARTVLVMIRNMIILILIKILLEESKTFLDKFKFTNLNVFKYIYQRIKYSENCYDIVLVCGKWTYNDKYISINTLTPFLELKSIFIAQPSTYYYNYMSYIIKVIVTPNKITFCVPDMQSMVRYIDTDIILRNEEILFGGKTTMWKMNISPSNIFKMEPVQLAFAFPTKNYRNLEETIKNHALIDSALKLPYTPFCVNFDGDPGTGKTTFGSYIAQSGIFDRIVICNLVSATHLTFTEIITNIERQITITSSKERKNG</sequence>
<organism evidence="1">
    <name type="scientific">Satyrvirus sp</name>
    <dbReference type="NCBI Taxonomy" id="2487771"/>
    <lineage>
        <taxon>Viruses</taxon>
        <taxon>Varidnaviria</taxon>
        <taxon>Bamfordvirae</taxon>
        <taxon>Nucleocytoviricota</taxon>
        <taxon>Megaviricetes</taxon>
        <taxon>Imitervirales</taxon>
        <taxon>Mimiviridae</taxon>
        <taxon>Megamimivirinae</taxon>
    </lineage>
</organism>
<evidence type="ECO:0000313" key="1">
    <source>
        <dbReference type="EMBL" id="AYV85498.1"/>
    </source>
</evidence>
<reference evidence="1" key="1">
    <citation type="submission" date="2018-10" db="EMBL/GenBank/DDBJ databases">
        <title>Hidden diversity of soil giant viruses.</title>
        <authorList>
            <person name="Schulz F."/>
            <person name="Alteio L."/>
            <person name="Goudeau D."/>
            <person name="Ryan E.M."/>
            <person name="Malmstrom R.R."/>
            <person name="Blanchard J."/>
            <person name="Woyke T."/>
        </authorList>
    </citation>
    <scope>NUCLEOTIDE SEQUENCE</scope>
    <source>
        <strain evidence="1">SAV1</strain>
    </source>
</reference>
<proteinExistence type="predicted"/>